<dbReference type="PANTHER" id="PTHR30408:SF12">
    <property type="entry name" value="TYPE I RESTRICTION ENZYME MJAVIII SPECIFICITY SUBUNIT"/>
    <property type="match status" value="1"/>
</dbReference>
<dbReference type="AlphaFoldDB" id="A0A286A718"/>
<dbReference type="Proteomes" id="UP000219335">
    <property type="component" value="Unassembled WGS sequence"/>
</dbReference>
<evidence type="ECO:0000256" key="1">
    <source>
        <dbReference type="ARBA" id="ARBA00010923"/>
    </source>
</evidence>
<dbReference type="CDD" id="cd17246">
    <property type="entry name" value="RMtype1_S_SonII-TRD2-CR2_like"/>
    <property type="match status" value="1"/>
</dbReference>
<feature type="coiled-coil region" evidence="4">
    <location>
        <begin position="358"/>
        <end position="385"/>
    </location>
</feature>
<dbReference type="RefSeq" id="WP_097104476.1">
    <property type="nucleotide sequence ID" value="NZ_OCMU01000001.1"/>
</dbReference>
<feature type="domain" description="Type I restriction modification DNA specificity" evidence="5">
    <location>
        <begin position="198"/>
        <end position="371"/>
    </location>
</feature>
<evidence type="ECO:0000313" key="7">
    <source>
        <dbReference type="Proteomes" id="UP000219335"/>
    </source>
</evidence>
<dbReference type="InterPro" id="IPR044946">
    <property type="entry name" value="Restrct_endonuc_typeI_TRD_sf"/>
</dbReference>
<feature type="domain" description="Type I restriction modification DNA specificity" evidence="5">
    <location>
        <begin position="4"/>
        <end position="169"/>
    </location>
</feature>
<dbReference type="GO" id="GO:0009307">
    <property type="term" value="P:DNA restriction-modification system"/>
    <property type="evidence" value="ECO:0007669"/>
    <property type="project" value="UniProtKB-KW"/>
</dbReference>
<proteinExistence type="inferred from homology"/>
<evidence type="ECO:0000256" key="3">
    <source>
        <dbReference type="ARBA" id="ARBA00023125"/>
    </source>
</evidence>
<dbReference type="InterPro" id="IPR000055">
    <property type="entry name" value="Restrct_endonuc_typeI_TRD"/>
</dbReference>
<name>A0A286A718_9PROT</name>
<dbReference type="SUPFAM" id="SSF116734">
    <property type="entry name" value="DNA methylase specificity domain"/>
    <property type="match status" value="2"/>
</dbReference>
<keyword evidence="3" id="KW-0238">DNA-binding</keyword>
<dbReference type="Gene3D" id="3.90.220.20">
    <property type="entry name" value="DNA methylase specificity domains"/>
    <property type="match status" value="2"/>
</dbReference>
<accession>A0A286A718</accession>
<dbReference type="CDD" id="cd17285">
    <property type="entry name" value="RMtype1_S_Csp16704I_TRD2-CR2_like"/>
    <property type="match status" value="1"/>
</dbReference>
<evidence type="ECO:0000259" key="5">
    <source>
        <dbReference type="Pfam" id="PF01420"/>
    </source>
</evidence>
<evidence type="ECO:0000256" key="4">
    <source>
        <dbReference type="SAM" id="Coils"/>
    </source>
</evidence>
<dbReference type="Pfam" id="PF01420">
    <property type="entry name" value="Methylase_S"/>
    <property type="match status" value="2"/>
</dbReference>
<keyword evidence="2" id="KW-0680">Restriction system</keyword>
<keyword evidence="4" id="KW-0175">Coiled coil</keyword>
<comment type="similarity">
    <text evidence="1">Belongs to the type-I restriction system S methylase family.</text>
</comment>
<evidence type="ECO:0000313" key="6">
    <source>
        <dbReference type="EMBL" id="SOD17702.1"/>
    </source>
</evidence>
<organism evidence="6 7">
    <name type="scientific">Nitrosomonas ureae</name>
    <dbReference type="NCBI Taxonomy" id="44577"/>
    <lineage>
        <taxon>Bacteria</taxon>
        <taxon>Pseudomonadati</taxon>
        <taxon>Pseudomonadota</taxon>
        <taxon>Betaproteobacteria</taxon>
        <taxon>Nitrosomonadales</taxon>
        <taxon>Nitrosomonadaceae</taxon>
        <taxon>Nitrosomonas</taxon>
    </lineage>
</organism>
<dbReference type="PANTHER" id="PTHR30408">
    <property type="entry name" value="TYPE-1 RESTRICTION ENZYME ECOKI SPECIFICITY PROTEIN"/>
    <property type="match status" value="1"/>
</dbReference>
<gene>
    <name evidence="6" type="ORF">SAMN06297164_1304</name>
</gene>
<evidence type="ECO:0000256" key="2">
    <source>
        <dbReference type="ARBA" id="ARBA00022747"/>
    </source>
</evidence>
<dbReference type="GO" id="GO:0003677">
    <property type="term" value="F:DNA binding"/>
    <property type="evidence" value="ECO:0007669"/>
    <property type="project" value="UniProtKB-KW"/>
</dbReference>
<dbReference type="InterPro" id="IPR052021">
    <property type="entry name" value="Type-I_RS_S_subunit"/>
</dbReference>
<dbReference type="EMBL" id="OCMU01000001">
    <property type="protein sequence ID" value="SOD17702.1"/>
    <property type="molecule type" value="Genomic_DNA"/>
</dbReference>
<protein>
    <submittedName>
        <fullName evidence="6">Type I restriction enzyme, S subunit</fullName>
    </submittedName>
</protein>
<sequence length="403" mass="45304">MRQGWEVKKLGDVCDVIGGGTPSKAISKFYEGDIYWATVRDMKDNVIKETEYKITEDAVKKSSTNIIPKGNVIIATRVGLGKICLIENDTAINQDLRAIVPKPNSGLTIGYLFQWFKSISHLIVEEGTGATIQGVKLPFIKGLAIPLPPIPEQQRIVAILDECFSAIAKVKANTEQNLKNTKELFESYLESVFENKGEDWEEKKLSEVCTKITDGTHQTPKYFNEGVVFLSSKNVTSGKIDWINIKYIDEKQHLEMQKRVAPKINDILLAKNGTTGVAAIVDKDLIFDIYVSLALIRVLHQVLPNFMLYFINSSIAKKQFNKRLKGSGVPNLHLEEIREVIIPFPTSHSKQQIIVQQLDSLRAETEKLESIYQQKIKNLEELKKSILKKAFSGELISAQEITA</sequence>
<reference evidence="6 7" key="1">
    <citation type="submission" date="2017-09" db="EMBL/GenBank/DDBJ databases">
        <authorList>
            <person name="Ehlers B."/>
            <person name="Leendertz F.H."/>
        </authorList>
    </citation>
    <scope>NUCLEOTIDE SEQUENCE [LARGE SCALE GENOMIC DNA]</scope>
    <source>
        <strain evidence="6 7">Nm42</strain>
    </source>
</reference>